<dbReference type="Gene3D" id="3.40.50.850">
    <property type="entry name" value="Isochorismatase-like"/>
    <property type="match status" value="1"/>
</dbReference>
<sequence>MRVFGLLCSSLCLVLSVRADGFQYKRLNKNDTLLLIVDQQIGLMNVVRDFEPDEFRTNVLAHSELAKVFDLPVVMTTSGQSGPNGPLLREILEMHQGQPLIARQGELNAWDNAEFREAVKATGKKQIILSAITTDVCATFLALSLIEEGYEVWHNADASGAASLRTAKDANDRMRAAGVQVLGQYAIACELMRDWRATPGAKEMFPYFDKYWTTYAWIARNHAYALTQNGTIFPGESV</sequence>
<evidence type="ECO:0000259" key="3">
    <source>
        <dbReference type="Pfam" id="PF00857"/>
    </source>
</evidence>
<evidence type="ECO:0000256" key="1">
    <source>
        <dbReference type="ARBA" id="ARBA00006336"/>
    </source>
</evidence>
<dbReference type="PANTHER" id="PTHR43559">
    <property type="entry name" value="HYDROLASE YCAC-RELATED"/>
    <property type="match status" value="1"/>
</dbReference>
<comment type="caution">
    <text evidence="4">The sequence shown here is derived from an EMBL/GenBank/DDBJ whole genome shotgun (WGS) entry which is preliminary data.</text>
</comment>
<reference evidence="4 5" key="1">
    <citation type="submission" date="2015-12" db="EMBL/GenBank/DDBJ databases">
        <title>Draft genome sequence of Moniliophthora roreri, the causal agent of frosty pod rot of cacao.</title>
        <authorList>
            <person name="Aime M.C."/>
            <person name="Diaz-Valderrama J.R."/>
            <person name="Kijpornyongpan T."/>
            <person name="Phillips-Mora W."/>
        </authorList>
    </citation>
    <scope>NUCLEOTIDE SEQUENCE [LARGE SCALE GENOMIC DNA]</scope>
    <source>
        <strain evidence="4 5">MCA 2952</strain>
    </source>
</reference>
<dbReference type="InterPro" id="IPR036380">
    <property type="entry name" value="Isochorismatase-like_sf"/>
</dbReference>
<proteinExistence type="inferred from homology"/>
<evidence type="ECO:0000256" key="2">
    <source>
        <dbReference type="SAM" id="SignalP"/>
    </source>
</evidence>
<dbReference type="EMBL" id="LATX01000318">
    <property type="protein sequence ID" value="KTB46533.1"/>
    <property type="molecule type" value="Genomic_DNA"/>
</dbReference>
<dbReference type="Proteomes" id="UP000054988">
    <property type="component" value="Unassembled WGS sequence"/>
</dbReference>
<evidence type="ECO:0000313" key="4">
    <source>
        <dbReference type="EMBL" id="KTB46533.1"/>
    </source>
</evidence>
<dbReference type="InterPro" id="IPR000868">
    <property type="entry name" value="Isochorismatase-like_dom"/>
</dbReference>
<dbReference type="InterPro" id="IPR053152">
    <property type="entry name" value="Hydrolase_YcaC-like"/>
</dbReference>
<feature type="signal peptide" evidence="2">
    <location>
        <begin position="1"/>
        <end position="19"/>
    </location>
</feature>
<keyword evidence="2" id="KW-0732">Signal</keyword>
<dbReference type="eggNOG" id="ENOG502QSGT">
    <property type="taxonomic scope" value="Eukaryota"/>
</dbReference>
<accession>A0A0W0GD81</accession>
<protein>
    <recommendedName>
        <fullName evidence="3">Isochorismatase-like domain-containing protein</fullName>
    </recommendedName>
</protein>
<dbReference type="Pfam" id="PF00857">
    <property type="entry name" value="Isochorismatase"/>
    <property type="match status" value="1"/>
</dbReference>
<feature type="domain" description="Isochorismatase-like" evidence="3">
    <location>
        <begin position="32"/>
        <end position="182"/>
    </location>
</feature>
<dbReference type="SUPFAM" id="SSF52499">
    <property type="entry name" value="Isochorismatase-like hydrolases"/>
    <property type="match status" value="1"/>
</dbReference>
<organism evidence="4 5">
    <name type="scientific">Moniliophthora roreri</name>
    <name type="common">Frosty pod rot fungus</name>
    <name type="synonym">Monilia roreri</name>
    <dbReference type="NCBI Taxonomy" id="221103"/>
    <lineage>
        <taxon>Eukaryota</taxon>
        <taxon>Fungi</taxon>
        <taxon>Dikarya</taxon>
        <taxon>Basidiomycota</taxon>
        <taxon>Agaricomycotina</taxon>
        <taxon>Agaricomycetes</taxon>
        <taxon>Agaricomycetidae</taxon>
        <taxon>Agaricales</taxon>
        <taxon>Marasmiineae</taxon>
        <taxon>Marasmiaceae</taxon>
        <taxon>Moniliophthora</taxon>
    </lineage>
</organism>
<comment type="similarity">
    <text evidence="1">Belongs to the isochorismatase family.</text>
</comment>
<feature type="chain" id="PRO_5006902598" description="Isochorismatase-like domain-containing protein" evidence="2">
    <location>
        <begin position="20"/>
        <end position="238"/>
    </location>
</feature>
<evidence type="ECO:0000313" key="5">
    <source>
        <dbReference type="Proteomes" id="UP000054988"/>
    </source>
</evidence>
<gene>
    <name evidence="4" type="ORF">WG66_871</name>
</gene>
<name>A0A0W0GD81_MONRR</name>
<dbReference type="PANTHER" id="PTHR43559:SF3">
    <property type="entry name" value="HYDROLASE YCAC-RELATED"/>
    <property type="match status" value="1"/>
</dbReference>
<dbReference type="AlphaFoldDB" id="A0A0W0GD81"/>